<dbReference type="GO" id="GO:0005886">
    <property type="term" value="C:plasma membrane"/>
    <property type="evidence" value="ECO:0007669"/>
    <property type="project" value="UniProtKB-SubCell"/>
</dbReference>
<keyword evidence="6 9" id="KW-1133">Transmembrane helix</keyword>
<feature type="transmembrane region" description="Helical" evidence="9">
    <location>
        <begin position="324"/>
        <end position="347"/>
    </location>
</feature>
<feature type="transmembrane region" description="Helical" evidence="9">
    <location>
        <begin position="265"/>
        <end position="283"/>
    </location>
</feature>
<keyword evidence="2" id="KW-0813">Transport</keyword>
<dbReference type="AlphaFoldDB" id="A0A415E7H6"/>
<dbReference type="Proteomes" id="UP000284841">
    <property type="component" value="Unassembled WGS sequence"/>
</dbReference>
<dbReference type="NCBIfam" id="TIGR00931">
    <property type="entry name" value="antiport_nhaC"/>
    <property type="match status" value="1"/>
</dbReference>
<feature type="transmembrane region" description="Helical" evidence="9">
    <location>
        <begin position="198"/>
        <end position="217"/>
    </location>
</feature>
<evidence type="ECO:0000256" key="5">
    <source>
        <dbReference type="ARBA" id="ARBA00022692"/>
    </source>
</evidence>
<evidence type="ECO:0000259" key="10">
    <source>
        <dbReference type="Pfam" id="PF03553"/>
    </source>
</evidence>
<organism evidence="11 12">
    <name type="scientific">Emergencia timonensis</name>
    <dbReference type="NCBI Taxonomy" id="1776384"/>
    <lineage>
        <taxon>Bacteria</taxon>
        <taxon>Bacillati</taxon>
        <taxon>Bacillota</taxon>
        <taxon>Clostridia</taxon>
        <taxon>Peptostreptococcales</taxon>
        <taxon>Anaerovoracaceae</taxon>
        <taxon>Emergencia</taxon>
    </lineage>
</organism>
<dbReference type="RefSeq" id="WP_067540465.1">
    <property type="nucleotide sequence ID" value="NZ_AP025567.1"/>
</dbReference>
<keyword evidence="3" id="KW-0050">Antiport</keyword>
<dbReference type="PANTHER" id="PTHR33451">
    <property type="entry name" value="MALATE-2H(+)/NA(+)-LACTATE ANTIPORTER"/>
    <property type="match status" value="1"/>
</dbReference>
<feature type="transmembrane region" description="Helical" evidence="9">
    <location>
        <begin position="238"/>
        <end position="259"/>
    </location>
</feature>
<comment type="subcellular location">
    <subcellularLocation>
        <location evidence="1">Cell membrane</location>
        <topology evidence="1">Multi-pass membrane protein</topology>
    </subcellularLocation>
</comment>
<proteinExistence type="inferred from homology"/>
<feature type="transmembrane region" description="Helical" evidence="9">
    <location>
        <begin position="42"/>
        <end position="60"/>
    </location>
</feature>
<dbReference type="GeneID" id="83005395"/>
<keyword evidence="5 9" id="KW-0812">Transmembrane</keyword>
<feature type="transmembrane region" description="Helical" evidence="9">
    <location>
        <begin position="439"/>
        <end position="464"/>
    </location>
</feature>
<dbReference type="InterPro" id="IPR018461">
    <property type="entry name" value="Na/H_Antiport_NhaC-like_C"/>
</dbReference>
<protein>
    <submittedName>
        <fullName evidence="11">Na+/H+ antiporter NhaC</fullName>
    </submittedName>
</protein>
<dbReference type="GO" id="GO:0015297">
    <property type="term" value="F:antiporter activity"/>
    <property type="evidence" value="ECO:0007669"/>
    <property type="project" value="UniProtKB-KW"/>
</dbReference>
<sequence length="483" mass="51034">MNSDAAKKERKGERNLSVGGAALILLVVFATIILTIRAGVGTNMALLLGAFEAMIACLLLRKPWQDVQNPIIEFMSGTLVVIIILIDVGVMVGAWIIGGTVPSLMYYGLKLITPALVVPMAFLLCAVMSIFTGTSFGSIATMGIAVTGVAIGIGVPMPLVAGAVVAGAHVGDKMSPMSDSTNLCSGVTGVDLYEHIGAMMHTTVPAAIISLVIYFIMGMKYASGEAADENVQLMLHTLAQNFDISIFALLPAVLMIVIAVLKIPAVLGLTSCAIFSIFYAVLLQDVSLMDVMQTALNGYISDTGVDLVDGILNRGGINSMMGTVGMIILACMMGGALQATGALSVIMDKVLLRKMNTPKSLVIISMIYNYLILAVSGNQMLGAVMSGPTFSESYDKMNIHRKVLSRCMGDTAINGSALIPWSVATVYAVGVLGTGDASFIPYEFFCYIVPIFTLVSACTGWAMWHSDGTRFHGRKKYSSKVSA</sequence>
<evidence type="ECO:0000256" key="6">
    <source>
        <dbReference type="ARBA" id="ARBA00022989"/>
    </source>
</evidence>
<evidence type="ECO:0000256" key="7">
    <source>
        <dbReference type="ARBA" id="ARBA00023136"/>
    </source>
</evidence>
<feature type="domain" description="Na+/H+ antiporter NhaC-like C-terminal" evidence="10">
    <location>
        <begin position="167"/>
        <end position="461"/>
    </location>
</feature>
<dbReference type="OrthoDB" id="9762978at2"/>
<dbReference type="InterPro" id="IPR004770">
    <property type="entry name" value="Na/H_antiport_NhaC"/>
</dbReference>
<dbReference type="Pfam" id="PF03553">
    <property type="entry name" value="Na_H_antiporter"/>
    <property type="match status" value="1"/>
</dbReference>
<feature type="transmembrane region" description="Helical" evidence="9">
    <location>
        <begin position="367"/>
        <end position="390"/>
    </location>
</feature>
<keyword evidence="12" id="KW-1185">Reference proteome</keyword>
<feature type="transmembrane region" description="Helical" evidence="9">
    <location>
        <begin position="104"/>
        <end position="131"/>
    </location>
</feature>
<feature type="transmembrane region" description="Helical" evidence="9">
    <location>
        <begin position="72"/>
        <end position="98"/>
    </location>
</feature>
<gene>
    <name evidence="11" type="primary">nhaC</name>
    <name evidence="11" type="ORF">DW099_03955</name>
</gene>
<dbReference type="InterPro" id="IPR052180">
    <property type="entry name" value="NhaC_Na-H+_Antiporter"/>
</dbReference>
<dbReference type="STRING" id="1776384.GCA_900086585_03081"/>
<evidence type="ECO:0000256" key="3">
    <source>
        <dbReference type="ARBA" id="ARBA00022449"/>
    </source>
</evidence>
<evidence type="ECO:0000313" key="12">
    <source>
        <dbReference type="Proteomes" id="UP000284841"/>
    </source>
</evidence>
<comment type="caution">
    <text evidence="11">The sequence shown here is derived from an EMBL/GenBank/DDBJ whole genome shotgun (WGS) entry which is preliminary data.</text>
</comment>
<evidence type="ECO:0000256" key="1">
    <source>
        <dbReference type="ARBA" id="ARBA00004651"/>
    </source>
</evidence>
<evidence type="ECO:0000313" key="11">
    <source>
        <dbReference type="EMBL" id="RHJ89726.1"/>
    </source>
</evidence>
<evidence type="ECO:0000256" key="4">
    <source>
        <dbReference type="ARBA" id="ARBA00022475"/>
    </source>
</evidence>
<dbReference type="EMBL" id="QRMS01000001">
    <property type="protein sequence ID" value="RHJ89726.1"/>
    <property type="molecule type" value="Genomic_DNA"/>
</dbReference>
<feature type="transmembrane region" description="Helical" evidence="9">
    <location>
        <begin position="411"/>
        <end position="433"/>
    </location>
</feature>
<comment type="similarity">
    <text evidence="8">Belongs to the NhaC Na(+)/H(+) (TC 2.A.35) antiporter family.</text>
</comment>
<evidence type="ECO:0000256" key="9">
    <source>
        <dbReference type="SAM" id="Phobius"/>
    </source>
</evidence>
<evidence type="ECO:0000256" key="2">
    <source>
        <dbReference type="ARBA" id="ARBA00022448"/>
    </source>
</evidence>
<dbReference type="PANTHER" id="PTHR33451:SF3">
    <property type="entry name" value="MALATE-2H(+)_NA(+)-LACTATE ANTIPORTER"/>
    <property type="match status" value="1"/>
</dbReference>
<keyword evidence="7 9" id="KW-0472">Membrane</keyword>
<keyword evidence="4" id="KW-1003">Cell membrane</keyword>
<feature type="transmembrane region" description="Helical" evidence="9">
    <location>
        <begin position="143"/>
        <end position="168"/>
    </location>
</feature>
<name>A0A415E7H6_9FIRM</name>
<evidence type="ECO:0000256" key="8">
    <source>
        <dbReference type="ARBA" id="ARBA00038435"/>
    </source>
</evidence>
<feature type="transmembrane region" description="Helical" evidence="9">
    <location>
        <begin position="16"/>
        <end position="36"/>
    </location>
</feature>
<accession>A0A415E7H6</accession>
<reference evidence="11 12" key="1">
    <citation type="submission" date="2018-08" db="EMBL/GenBank/DDBJ databases">
        <title>A genome reference for cultivated species of the human gut microbiota.</title>
        <authorList>
            <person name="Zou Y."/>
            <person name="Xue W."/>
            <person name="Luo G."/>
        </authorList>
    </citation>
    <scope>NUCLEOTIDE SEQUENCE [LARGE SCALE GENOMIC DNA]</scope>
    <source>
        <strain evidence="11 12">AM07-24</strain>
    </source>
</reference>